<comment type="caution">
    <text evidence="3">The sequence shown here is derived from an EMBL/GenBank/DDBJ whole genome shotgun (WGS) entry which is preliminary data.</text>
</comment>
<dbReference type="RefSeq" id="WP_264794516.1">
    <property type="nucleotide sequence ID" value="NZ_BRVS01000003.1"/>
</dbReference>
<evidence type="ECO:0008006" key="5">
    <source>
        <dbReference type="Google" id="ProtNLM"/>
    </source>
</evidence>
<protein>
    <recommendedName>
        <fullName evidence="5">DUF4157 domain-containing protein</fullName>
    </recommendedName>
</protein>
<dbReference type="Proteomes" id="UP001209654">
    <property type="component" value="Unassembled WGS sequence"/>
</dbReference>
<feature type="transmembrane region" description="Helical" evidence="2">
    <location>
        <begin position="87"/>
        <end position="108"/>
    </location>
</feature>
<accession>A0ABQ5MQV6</accession>
<feature type="region of interest" description="Disordered" evidence="1">
    <location>
        <begin position="118"/>
        <end position="153"/>
    </location>
</feature>
<keyword evidence="2" id="KW-1133">Transmembrane helix</keyword>
<reference evidence="3 4" key="1">
    <citation type="journal article" date="2023" name="Int. J. Syst. Evol. Microbiol.">
        <title>Arthrobacter mangrovi sp. nov., an actinobacterium isolated from the rhizosphere of a mangrove.</title>
        <authorList>
            <person name="Hamada M."/>
            <person name="Saitou S."/>
            <person name="Enomoto N."/>
            <person name="Nanri K."/>
            <person name="Hidaka K."/>
            <person name="Miura T."/>
            <person name="Tamura T."/>
        </authorList>
    </citation>
    <scope>NUCLEOTIDE SEQUENCE [LARGE SCALE GENOMIC DNA]</scope>
    <source>
        <strain evidence="3 4">NBRC 112813</strain>
    </source>
</reference>
<name>A0ABQ5MQV6_9MICC</name>
<proteinExistence type="predicted"/>
<keyword evidence="2" id="KW-0472">Membrane</keyword>
<sequence>MTAGERLRRLLNWINLSTLLGLGTAGLARCSLHDGPRGLILAHGYTWPLPKAAAFTLGNVVLFRPESARLAANPVLLGHEARHSTQYALCLGLPFLPLYLAAALWSLLRTGDPASRNPFERAAGLREGGYRERPLRSFRPRGYRGRRPRPSQR</sequence>
<keyword evidence="2" id="KW-0812">Transmembrane</keyword>
<feature type="compositionally biased region" description="Basic residues" evidence="1">
    <location>
        <begin position="136"/>
        <end position="153"/>
    </location>
</feature>
<dbReference type="EMBL" id="BRVS01000003">
    <property type="protein sequence ID" value="GLB66360.1"/>
    <property type="molecule type" value="Genomic_DNA"/>
</dbReference>
<evidence type="ECO:0000256" key="2">
    <source>
        <dbReference type="SAM" id="Phobius"/>
    </source>
</evidence>
<evidence type="ECO:0000313" key="4">
    <source>
        <dbReference type="Proteomes" id="UP001209654"/>
    </source>
</evidence>
<keyword evidence="4" id="KW-1185">Reference proteome</keyword>
<gene>
    <name evidence="3" type="ORF">AHIS1636_07990</name>
</gene>
<organism evidence="3 4">
    <name type="scientific">Arthrobacter mangrovi</name>
    <dbReference type="NCBI Taxonomy" id="2966350"/>
    <lineage>
        <taxon>Bacteria</taxon>
        <taxon>Bacillati</taxon>
        <taxon>Actinomycetota</taxon>
        <taxon>Actinomycetes</taxon>
        <taxon>Micrococcales</taxon>
        <taxon>Micrococcaceae</taxon>
        <taxon>Arthrobacter</taxon>
    </lineage>
</organism>
<evidence type="ECO:0000256" key="1">
    <source>
        <dbReference type="SAM" id="MobiDB-lite"/>
    </source>
</evidence>
<evidence type="ECO:0000313" key="3">
    <source>
        <dbReference type="EMBL" id="GLB66360.1"/>
    </source>
</evidence>